<dbReference type="EMBL" id="CAKXAJ010008687">
    <property type="protein sequence ID" value="CAH2210939.1"/>
    <property type="molecule type" value="Genomic_DNA"/>
</dbReference>
<accession>A0A8S4QJR0</accession>
<keyword evidence="3" id="KW-1185">Reference proteome</keyword>
<organism evidence="2 3">
    <name type="scientific">Pararge aegeria aegeria</name>
    <dbReference type="NCBI Taxonomy" id="348720"/>
    <lineage>
        <taxon>Eukaryota</taxon>
        <taxon>Metazoa</taxon>
        <taxon>Ecdysozoa</taxon>
        <taxon>Arthropoda</taxon>
        <taxon>Hexapoda</taxon>
        <taxon>Insecta</taxon>
        <taxon>Pterygota</taxon>
        <taxon>Neoptera</taxon>
        <taxon>Endopterygota</taxon>
        <taxon>Lepidoptera</taxon>
        <taxon>Glossata</taxon>
        <taxon>Ditrysia</taxon>
        <taxon>Papilionoidea</taxon>
        <taxon>Nymphalidae</taxon>
        <taxon>Satyrinae</taxon>
        <taxon>Satyrini</taxon>
        <taxon>Parargina</taxon>
        <taxon>Pararge</taxon>
    </lineage>
</organism>
<feature type="compositionally biased region" description="Low complexity" evidence="1">
    <location>
        <begin position="57"/>
        <end position="77"/>
    </location>
</feature>
<protein>
    <submittedName>
        <fullName evidence="2">Jg9129 protein</fullName>
    </submittedName>
</protein>
<comment type="caution">
    <text evidence="2">The sequence shown here is derived from an EMBL/GenBank/DDBJ whole genome shotgun (WGS) entry which is preliminary data.</text>
</comment>
<dbReference type="Proteomes" id="UP000838756">
    <property type="component" value="Unassembled WGS sequence"/>
</dbReference>
<dbReference type="AlphaFoldDB" id="A0A8S4QJR0"/>
<evidence type="ECO:0000256" key="1">
    <source>
        <dbReference type="SAM" id="MobiDB-lite"/>
    </source>
</evidence>
<feature type="region of interest" description="Disordered" evidence="1">
    <location>
        <begin position="39"/>
        <end position="77"/>
    </location>
</feature>
<sequence length="77" mass="7820">MRPRSGELGASGRSTGGYHHHLVCRIDCGLLDSNLYAGAPPAAQPEPIPTKLGANPASGASGASGRSSFGQGQQLIY</sequence>
<evidence type="ECO:0000313" key="2">
    <source>
        <dbReference type="EMBL" id="CAH2210939.1"/>
    </source>
</evidence>
<reference evidence="2" key="1">
    <citation type="submission" date="2022-03" db="EMBL/GenBank/DDBJ databases">
        <authorList>
            <person name="Lindestad O."/>
        </authorList>
    </citation>
    <scope>NUCLEOTIDE SEQUENCE</scope>
</reference>
<evidence type="ECO:0000313" key="3">
    <source>
        <dbReference type="Proteomes" id="UP000838756"/>
    </source>
</evidence>
<proteinExistence type="predicted"/>
<gene>
    <name evidence="2" type="primary">jg9129</name>
    <name evidence="2" type="ORF">PAEG_LOCUS2788</name>
</gene>
<name>A0A8S4QJR0_9NEOP</name>